<protein>
    <submittedName>
        <fullName evidence="1">Uncharacterized protein</fullName>
    </submittedName>
</protein>
<gene>
    <name evidence="1" type="ORF">CARN6_2673</name>
</gene>
<reference evidence="1" key="1">
    <citation type="submission" date="2009-10" db="EMBL/GenBank/DDBJ databases">
        <title>Diversity of trophic interactions inside an arsenic-rich microbial ecosystem.</title>
        <authorList>
            <person name="Bertin P.N."/>
            <person name="Heinrich-Salmeron A."/>
            <person name="Pelletier E."/>
            <person name="Goulhen-Chollet F."/>
            <person name="Arsene-Ploetze F."/>
            <person name="Gallien S."/>
            <person name="Calteau A."/>
            <person name="Vallenet D."/>
            <person name="Casiot C."/>
            <person name="Chane-Woon-Ming B."/>
            <person name="Giloteaux L."/>
            <person name="Barakat M."/>
            <person name="Bonnefoy V."/>
            <person name="Bruneel O."/>
            <person name="Chandler M."/>
            <person name="Cleiss J."/>
            <person name="Duran R."/>
            <person name="Elbaz-Poulichet F."/>
            <person name="Fonknechten N."/>
            <person name="Lauga B."/>
            <person name="Mornico D."/>
            <person name="Ortet P."/>
            <person name="Schaeffer C."/>
            <person name="Siguier P."/>
            <person name="Alexander Thil Smith A."/>
            <person name="Van Dorsselaer A."/>
            <person name="Weissenbach J."/>
            <person name="Medigue C."/>
            <person name="Le Paslier D."/>
        </authorList>
    </citation>
    <scope>NUCLEOTIDE SEQUENCE</scope>
</reference>
<dbReference type="EMBL" id="CABQ01000322">
    <property type="protein sequence ID" value="CBI09119.1"/>
    <property type="molecule type" value="Genomic_DNA"/>
</dbReference>
<comment type="caution">
    <text evidence="1">The sequence shown here is derived from an EMBL/GenBank/DDBJ whole genome shotgun (WGS) entry which is preliminary data.</text>
</comment>
<proteinExistence type="predicted"/>
<accession>E6QPE8</accession>
<organism evidence="1">
    <name type="scientific">mine drainage metagenome</name>
    <dbReference type="NCBI Taxonomy" id="410659"/>
    <lineage>
        <taxon>unclassified sequences</taxon>
        <taxon>metagenomes</taxon>
        <taxon>ecological metagenomes</taxon>
    </lineage>
</organism>
<sequence length="160" mass="16624">MSKEAITPSTLSIMPAAARAQAFADWLDNKALPQLRAEAATHSEDAGGSLALDFCGHHIEAWLDKDEDGLGLYFVGIHACEALGLHDVKAASALSAVGTLGPAPTLLLGLDADSPDVLAGEFGEYADLELVDEPALRALVLLAATQNQAAFVVPGSNRPH</sequence>
<dbReference type="AlphaFoldDB" id="E6QPE8"/>
<name>E6QPE8_9ZZZZ</name>
<evidence type="ECO:0000313" key="1">
    <source>
        <dbReference type="EMBL" id="CBI09119.1"/>
    </source>
</evidence>